<feature type="region of interest" description="Disordered" evidence="1">
    <location>
        <begin position="432"/>
        <end position="453"/>
    </location>
</feature>
<keyword evidence="3" id="KW-1185">Reference proteome</keyword>
<evidence type="ECO:0000313" key="3">
    <source>
        <dbReference type="Proteomes" id="UP000292082"/>
    </source>
</evidence>
<feature type="compositionally biased region" description="Basic and acidic residues" evidence="1">
    <location>
        <begin position="554"/>
        <end position="564"/>
    </location>
</feature>
<dbReference type="EMBL" id="ML145105">
    <property type="protein sequence ID" value="TBU60349.1"/>
    <property type="molecule type" value="Genomic_DNA"/>
</dbReference>
<feature type="compositionally biased region" description="Basic and acidic residues" evidence="1">
    <location>
        <begin position="596"/>
        <end position="609"/>
    </location>
</feature>
<dbReference type="PROSITE" id="PS00028">
    <property type="entry name" value="ZINC_FINGER_C2H2_1"/>
    <property type="match status" value="1"/>
</dbReference>
<feature type="region of interest" description="Disordered" evidence="1">
    <location>
        <begin position="310"/>
        <end position="334"/>
    </location>
</feature>
<proteinExistence type="predicted"/>
<feature type="compositionally biased region" description="Basic residues" evidence="1">
    <location>
        <begin position="22"/>
        <end position="40"/>
    </location>
</feature>
<feature type="compositionally biased region" description="Polar residues" evidence="1">
    <location>
        <begin position="314"/>
        <end position="333"/>
    </location>
</feature>
<feature type="region of interest" description="Disordered" evidence="1">
    <location>
        <begin position="1"/>
        <end position="67"/>
    </location>
</feature>
<name>A0A4Q9NJ88_9APHY</name>
<organism evidence="2 3">
    <name type="scientific">Dichomitus squalens</name>
    <dbReference type="NCBI Taxonomy" id="114155"/>
    <lineage>
        <taxon>Eukaryota</taxon>
        <taxon>Fungi</taxon>
        <taxon>Dikarya</taxon>
        <taxon>Basidiomycota</taxon>
        <taxon>Agaricomycotina</taxon>
        <taxon>Agaricomycetes</taxon>
        <taxon>Polyporales</taxon>
        <taxon>Polyporaceae</taxon>
        <taxon>Dichomitus</taxon>
    </lineage>
</organism>
<feature type="region of interest" description="Disordered" evidence="1">
    <location>
        <begin position="168"/>
        <end position="195"/>
    </location>
</feature>
<protein>
    <submittedName>
        <fullName evidence="2">Uncharacterized protein</fullName>
    </submittedName>
</protein>
<feature type="compositionally biased region" description="Basic and acidic residues" evidence="1">
    <location>
        <begin position="56"/>
        <end position="67"/>
    </location>
</feature>
<evidence type="ECO:0000256" key="1">
    <source>
        <dbReference type="SAM" id="MobiDB-lite"/>
    </source>
</evidence>
<dbReference type="InterPro" id="IPR013087">
    <property type="entry name" value="Znf_C2H2_type"/>
</dbReference>
<feature type="region of interest" description="Disordered" evidence="1">
    <location>
        <begin position="554"/>
        <end position="614"/>
    </location>
</feature>
<feature type="compositionally biased region" description="Polar residues" evidence="1">
    <location>
        <begin position="568"/>
        <end position="578"/>
    </location>
</feature>
<feature type="compositionally biased region" description="Basic and acidic residues" evidence="1">
    <location>
        <begin position="816"/>
        <end position="831"/>
    </location>
</feature>
<dbReference type="STRING" id="114155.A0A4Q9NJ88"/>
<dbReference type="PROSITE" id="PS50157">
    <property type="entry name" value="ZINC_FINGER_C2H2_2"/>
    <property type="match status" value="1"/>
</dbReference>
<reference evidence="2 3" key="1">
    <citation type="submission" date="2019-01" db="EMBL/GenBank/DDBJ databases">
        <title>Draft genome sequences of three monokaryotic isolates of the white-rot basidiomycete fungus Dichomitus squalens.</title>
        <authorList>
            <consortium name="DOE Joint Genome Institute"/>
            <person name="Lopez S.C."/>
            <person name="Andreopoulos B."/>
            <person name="Pangilinan J."/>
            <person name="Lipzen A."/>
            <person name="Riley R."/>
            <person name="Ahrendt S."/>
            <person name="Ng V."/>
            <person name="Barry K."/>
            <person name="Daum C."/>
            <person name="Grigoriev I.V."/>
            <person name="Hilden K.S."/>
            <person name="Makela M.R."/>
            <person name="de Vries R.P."/>
        </authorList>
    </citation>
    <scope>NUCLEOTIDE SEQUENCE [LARGE SCALE GENOMIC DNA]</scope>
    <source>
        <strain evidence="2 3">CBS 464.89</strain>
    </source>
</reference>
<gene>
    <name evidence="2" type="ORF">BD310DRAFT_328631</name>
</gene>
<evidence type="ECO:0000313" key="2">
    <source>
        <dbReference type="EMBL" id="TBU60349.1"/>
    </source>
</evidence>
<accession>A0A4Q9NJ88</accession>
<dbReference type="AlphaFoldDB" id="A0A4Q9NJ88"/>
<sequence>MVKIMQPQGDAATELSTSYMRPRTRSQTKAARSRPTSKRKGSGDDNLKLPRPTKLPRTDSSEDVSDYCRDTPSDYACNSSSEVPRSMLVSFRVAPSPFQMYDGASRTSSVTDATYLDTQRFVASGPEPMFEYSWRVMFKKAYTPTEETGSPVITPQSTVCAVACLSGANSPSTSLSVPPPSRRTNKRADENVPPVSLTPLSQLVDISGRSTSRNAAKADPFPLHPLVNTQSGLPLAIKRHSPSLGFQHVVGSTWSEEYLTNSTARLSASRSWPLPVNPSTSLLSPHLPPTSVPALPRSALVSMSRGLPLRSDSALRTSNPPQVERPVQSSQGRTRGLPISFPLVRSQPGHSLGGPITVPYFPLHLPPPPSLTSYPTHQSGSPPNVPRVSGVHNRSVPHLHHATVDHLTPHTTGIPRAFSDLPYGSFPPTGFHPIPESLATSSPPSTEQSTASVSMPWCTLFDNLKQGKGDSEQGKKRRRTTAVVHESTEDLPCAQSSAIDVNNDEDEEEMVHPCPLCPRNFSLPNSLAIHLKWHWGASTLEWKRGIMKNGKGLEKALSEAEERRRHASTAQAGQQEIDNSAPPSPLSPSLPTCASPDDRTTRPPVIKEDESQDTSILDSTYPFAMPVFSQSSFNIFDLPFCASSDASMFEFDDSTGVLPPDMMGSFLFPELALLPGEGAPSTLNAADASTAPLCEFGGEMMNLPLEHEYGSAVDTPIAAEDVESGSSSLWSPDLFGCDEDVDEDRDAEGEEDLEDLFGAQEGFEAYVGTERLGNQGADYEIAPATTHEGADHVRSTLRISDQRIVASSQDVLTDNCTRRDRSTRASLEDGGRPVAVHAPRLTPLDLPPPQLGDHNDDSGSAEHINDEERELLAALAPLSDLIALPSPPSELDVLDQLSLS</sequence>
<feature type="region of interest" description="Disordered" evidence="1">
    <location>
        <begin position="816"/>
        <end position="867"/>
    </location>
</feature>
<feature type="compositionally biased region" description="Polar residues" evidence="1">
    <location>
        <begin position="438"/>
        <end position="453"/>
    </location>
</feature>
<dbReference type="Proteomes" id="UP000292082">
    <property type="component" value="Unassembled WGS sequence"/>
</dbReference>